<keyword evidence="4" id="KW-1185">Reference proteome</keyword>
<dbReference type="Pfam" id="PF13880">
    <property type="entry name" value="Acetyltransf_13"/>
    <property type="match status" value="1"/>
</dbReference>
<comment type="caution">
    <text evidence="3">The sequence shown here is derived from an EMBL/GenBank/DDBJ whole genome shotgun (WGS) entry which is preliminary data.</text>
</comment>
<name>A0AAN7RJR9_TRANT</name>
<sequence>MLAHFPVLMVAGCLVAEPIKEAFKVIPRADKEKPAERIMKGAIKRPATLQAIWVTSSNRRKHIATHLLNAARRSFCEGHELDPSQLAFSEPTSAGRALASSYMGSRLLLVYRAQ</sequence>
<dbReference type="InterPro" id="IPR028009">
    <property type="entry name" value="ESCO_Acetyltransf_dom"/>
</dbReference>
<dbReference type="Proteomes" id="UP001346149">
    <property type="component" value="Unassembled WGS sequence"/>
</dbReference>
<evidence type="ECO:0000313" key="4">
    <source>
        <dbReference type="Proteomes" id="UP001346149"/>
    </source>
</evidence>
<evidence type="ECO:0000256" key="1">
    <source>
        <dbReference type="SAM" id="SignalP"/>
    </source>
</evidence>
<gene>
    <name evidence="3" type="ORF">SAY86_024508</name>
</gene>
<dbReference type="AlphaFoldDB" id="A0AAN7RJR9"/>
<feature type="chain" id="PRO_5042973299" description="N-acetyltransferase ESCO acetyl-transferase domain-containing protein" evidence="1">
    <location>
        <begin position="17"/>
        <end position="114"/>
    </location>
</feature>
<organism evidence="3 4">
    <name type="scientific">Trapa natans</name>
    <name type="common">Water chestnut</name>
    <dbReference type="NCBI Taxonomy" id="22666"/>
    <lineage>
        <taxon>Eukaryota</taxon>
        <taxon>Viridiplantae</taxon>
        <taxon>Streptophyta</taxon>
        <taxon>Embryophyta</taxon>
        <taxon>Tracheophyta</taxon>
        <taxon>Spermatophyta</taxon>
        <taxon>Magnoliopsida</taxon>
        <taxon>eudicotyledons</taxon>
        <taxon>Gunneridae</taxon>
        <taxon>Pentapetalae</taxon>
        <taxon>rosids</taxon>
        <taxon>malvids</taxon>
        <taxon>Myrtales</taxon>
        <taxon>Lythraceae</taxon>
        <taxon>Trapa</taxon>
    </lineage>
</organism>
<reference evidence="3 4" key="1">
    <citation type="journal article" date="2023" name="Hortic Res">
        <title>Pangenome of water caltrop reveals structural variations and asymmetric subgenome divergence after allopolyploidization.</title>
        <authorList>
            <person name="Zhang X."/>
            <person name="Chen Y."/>
            <person name="Wang L."/>
            <person name="Yuan Y."/>
            <person name="Fang M."/>
            <person name="Shi L."/>
            <person name="Lu R."/>
            <person name="Comes H.P."/>
            <person name="Ma Y."/>
            <person name="Chen Y."/>
            <person name="Huang G."/>
            <person name="Zhou Y."/>
            <person name="Zheng Z."/>
            <person name="Qiu Y."/>
        </authorList>
    </citation>
    <scope>NUCLEOTIDE SEQUENCE [LARGE SCALE GENOMIC DNA]</scope>
    <source>
        <strain evidence="3">F231</strain>
    </source>
</reference>
<feature type="domain" description="N-acetyltransferase ESCO acetyl-transferase" evidence="2">
    <location>
        <begin position="50"/>
        <end position="111"/>
    </location>
</feature>
<dbReference type="PANTHER" id="PTHR45884:SF2">
    <property type="entry name" value="N-ACETYLTRANSFERASE ECO"/>
    <property type="match status" value="1"/>
</dbReference>
<dbReference type="GO" id="GO:0005634">
    <property type="term" value="C:nucleus"/>
    <property type="evidence" value="ECO:0007669"/>
    <property type="project" value="TreeGrafter"/>
</dbReference>
<evidence type="ECO:0000259" key="2">
    <source>
        <dbReference type="Pfam" id="PF13880"/>
    </source>
</evidence>
<feature type="signal peptide" evidence="1">
    <location>
        <begin position="1"/>
        <end position="16"/>
    </location>
</feature>
<proteinExistence type="predicted"/>
<dbReference type="GO" id="GO:0061733">
    <property type="term" value="F:protein-lysine-acetyltransferase activity"/>
    <property type="evidence" value="ECO:0007669"/>
    <property type="project" value="TreeGrafter"/>
</dbReference>
<dbReference type="GO" id="GO:0007064">
    <property type="term" value="P:mitotic sister chromatid cohesion"/>
    <property type="evidence" value="ECO:0007669"/>
    <property type="project" value="TreeGrafter"/>
</dbReference>
<accession>A0AAN7RJR9</accession>
<dbReference type="PANTHER" id="PTHR45884">
    <property type="entry name" value="N-ACETYLTRANSFERASE ECO"/>
    <property type="match status" value="1"/>
</dbReference>
<protein>
    <recommendedName>
        <fullName evidence="2">N-acetyltransferase ESCO acetyl-transferase domain-containing protein</fullName>
    </recommendedName>
</protein>
<dbReference type="GO" id="GO:0000785">
    <property type="term" value="C:chromatin"/>
    <property type="evidence" value="ECO:0007669"/>
    <property type="project" value="TreeGrafter"/>
</dbReference>
<dbReference type="EMBL" id="JAXQNO010000004">
    <property type="protein sequence ID" value="KAK4799143.1"/>
    <property type="molecule type" value="Genomic_DNA"/>
</dbReference>
<evidence type="ECO:0000313" key="3">
    <source>
        <dbReference type="EMBL" id="KAK4799143.1"/>
    </source>
</evidence>
<keyword evidence="1" id="KW-0732">Signal</keyword>